<evidence type="ECO:0000313" key="2">
    <source>
        <dbReference type="Proteomes" id="UP000821866"/>
    </source>
</evidence>
<reference evidence="1" key="2">
    <citation type="submission" date="2021-09" db="EMBL/GenBank/DDBJ databases">
        <authorList>
            <person name="Jia N."/>
            <person name="Wang J."/>
            <person name="Shi W."/>
            <person name="Du L."/>
            <person name="Sun Y."/>
            <person name="Zhan W."/>
            <person name="Jiang J."/>
            <person name="Wang Q."/>
            <person name="Zhang B."/>
            <person name="Ji P."/>
            <person name="Sakyi L.B."/>
            <person name="Cui X."/>
            <person name="Yuan T."/>
            <person name="Jiang B."/>
            <person name="Yang W."/>
            <person name="Lam T.T.-Y."/>
            <person name="Chang Q."/>
            <person name="Ding S."/>
            <person name="Wang X."/>
            <person name="Zhu J."/>
            <person name="Ruan X."/>
            <person name="Zhao L."/>
            <person name="Wei J."/>
            <person name="Que T."/>
            <person name="Du C."/>
            <person name="Cheng J."/>
            <person name="Dai P."/>
            <person name="Han X."/>
            <person name="Huang E."/>
            <person name="Gao Y."/>
            <person name="Liu J."/>
            <person name="Shao H."/>
            <person name="Ye R."/>
            <person name="Li L."/>
            <person name="Wei W."/>
            <person name="Wang X."/>
            <person name="Wang C."/>
            <person name="Huo Q."/>
            <person name="Li W."/>
            <person name="Guo W."/>
            <person name="Chen H."/>
            <person name="Chen S."/>
            <person name="Zhou L."/>
            <person name="Zhou L."/>
            <person name="Ni X."/>
            <person name="Tian J."/>
            <person name="Zhou Y."/>
            <person name="Sheng Y."/>
            <person name="Liu T."/>
            <person name="Pan Y."/>
            <person name="Xia L."/>
            <person name="Li J."/>
            <person name="Zhao F."/>
            <person name="Cao W."/>
        </authorList>
    </citation>
    <scope>NUCLEOTIDE SEQUENCE</scope>
    <source>
        <strain evidence="1">Rmic-2018</strain>
        <tissue evidence="1">Larvae</tissue>
    </source>
</reference>
<reference evidence="1" key="1">
    <citation type="journal article" date="2020" name="Cell">
        <title>Large-Scale Comparative Analyses of Tick Genomes Elucidate Their Genetic Diversity and Vector Capacities.</title>
        <authorList>
            <consortium name="Tick Genome and Microbiome Consortium (TIGMIC)"/>
            <person name="Jia N."/>
            <person name="Wang J."/>
            <person name="Shi W."/>
            <person name="Du L."/>
            <person name="Sun Y."/>
            <person name="Zhan W."/>
            <person name="Jiang J.F."/>
            <person name="Wang Q."/>
            <person name="Zhang B."/>
            <person name="Ji P."/>
            <person name="Bell-Sakyi L."/>
            <person name="Cui X.M."/>
            <person name="Yuan T.T."/>
            <person name="Jiang B.G."/>
            <person name="Yang W.F."/>
            <person name="Lam T.T."/>
            <person name="Chang Q.C."/>
            <person name="Ding S.J."/>
            <person name="Wang X.J."/>
            <person name="Zhu J.G."/>
            <person name="Ruan X.D."/>
            <person name="Zhao L."/>
            <person name="Wei J.T."/>
            <person name="Ye R.Z."/>
            <person name="Que T.C."/>
            <person name="Du C.H."/>
            <person name="Zhou Y.H."/>
            <person name="Cheng J.X."/>
            <person name="Dai P.F."/>
            <person name="Guo W.B."/>
            <person name="Han X.H."/>
            <person name="Huang E.J."/>
            <person name="Li L.F."/>
            <person name="Wei W."/>
            <person name="Gao Y.C."/>
            <person name="Liu J.Z."/>
            <person name="Shao H.Z."/>
            <person name="Wang X."/>
            <person name="Wang C.C."/>
            <person name="Yang T.C."/>
            <person name="Huo Q.B."/>
            <person name="Li W."/>
            <person name="Chen H.Y."/>
            <person name="Chen S.E."/>
            <person name="Zhou L.G."/>
            <person name="Ni X.B."/>
            <person name="Tian J.H."/>
            <person name="Sheng Y."/>
            <person name="Liu T."/>
            <person name="Pan Y.S."/>
            <person name="Xia L.Y."/>
            <person name="Li J."/>
            <person name="Zhao F."/>
            <person name="Cao W.C."/>
        </authorList>
    </citation>
    <scope>NUCLEOTIDE SEQUENCE</scope>
    <source>
        <strain evidence="1">Rmic-2018</strain>
    </source>
</reference>
<protein>
    <submittedName>
        <fullName evidence="1">Uncharacterized protein</fullName>
    </submittedName>
</protein>
<organism evidence="1 2">
    <name type="scientific">Rhipicephalus microplus</name>
    <name type="common">Cattle tick</name>
    <name type="synonym">Boophilus microplus</name>
    <dbReference type="NCBI Taxonomy" id="6941"/>
    <lineage>
        <taxon>Eukaryota</taxon>
        <taxon>Metazoa</taxon>
        <taxon>Ecdysozoa</taxon>
        <taxon>Arthropoda</taxon>
        <taxon>Chelicerata</taxon>
        <taxon>Arachnida</taxon>
        <taxon>Acari</taxon>
        <taxon>Parasitiformes</taxon>
        <taxon>Ixodida</taxon>
        <taxon>Ixodoidea</taxon>
        <taxon>Ixodidae</taxon>
        <taxon>Rhipicephalinae</taxon>
        <taxon>Rhipicephalus</taxon>
        <taxon>Boophilus</taxon>
    </lineage>
</organism>
<dbReference type="AlphaFoldDB" id="A0A9J6CZ99"/>
<sequence>MPGVTLRWEGFLVQEPSGFNCPLGPGDELLLLFQVLEGELRLPRFEHVPMYQNGEADIPEDLMAAIESTLLVFAGPDAWFKSTMHPAMVEHVAITGSSLCYSPVIQVRDRHVFPVQAPPSPVLLRIPLDTPTVKTPTSGAIRSVTSSIGSINALIFKCPGSGQCSSSSFSMLPKSFFLFTEERIRLWLKKRHRSGGTGAARRPKATEGEWSWKLIAVSYDIPRVRHAIQVTGFSCLSVTLTQKVNEMLKRIHR</sequence>
<proteinExistence type="predicted"/>
<accession>A0A9J6CZ99</accession>
<keyword evidence="2" id="KW-1185">Reference proteome</keyword>
<dbReference type="EMBL" id="JABSTU010004391">
    <property type="protein sequence ID" value="KAH7958214.1"/>
    <property type="molecule type" value="Genomic_DNA"/>
</dbReference>
<name>A0A9J6CZ99_RHIMP</name>
<comment type="caution">
    <text evidence="1">The sequence shown here is derived from an EMBL/GenBank/DDBJ whole genome shotgun (WGS) entry which is preliminary data.</text>
</comment>
<gene>
    <name evidence="1" type="ORF">HPB51_027796</name>
</gene>
<evidence type="ECO:0000313" key="1">
    <source>
        <dbReference type="EMBL" id="KAH7958214.1"/>
    </source>
</evidence>
<dbReference type="Proteomes" id="UP000821866">
    <property type="component" value="Unassembled WGS sequence"/>
</dbReference>